<reference evidence="1" key="1">
    <citation type="submission" date="2022-06" db="EMBL/GenBank/DDBJ databases">
        <title>Phylogenomic reconstructions and comparative analyses of Kickxellomycotina fungi.</title>
        <authorList>
            <person name="Reynolds N.K."/>
            <person name="Stajich J.E."/>
            <person name="Barry K."/>
            <person name="Grigoriev I.V."/>
            <person name="Crous P."/>
            <person name="Smith M.E."/>
        </authorList>
    </citation>
    <scope>NUCLEOTIDE SEQUENCE</scope>
    <source>
        <strain evidence="1">RSA 2271</strain>
    </source>
</reference>
<comment type="caution">
    <text evidence="1">The sequence shown here is derived from an EMBL/GenBank/DDBJ whole genome shotgun (WGS) entry which is preliminary data.</text>
</comment>
<gene>
    <name evidence="1" type="primary">QCR7_2</name>
    <name evidence="1" type="ORF">EV182_008152</name>
</gene>
<feature type="non-terminal residue" evidence="1">
    <location>
        <position position="65"/>
    </location>
</feature>
<organism evidence="1 2">
    <name type="scientific">Spiromyces aspiralis</name>
    <dbReference type="NCBI Taxonomy" id="68401"/>
    <lineage>
        <taxon>Eukaryota</taxon>
        <taxon>Fungi</taxon>
        <taxon>Fungi incertae sedis</taxon>
        <taxon>Zoopagomycota</taxon>
        <taxon>Kickxellomycotina</taxon>
        <taxon>Kickxellomycetes</taxon>
        <taxon>Kickxellales</taxon>
        <taxon>Kickxellaceae</taxon>
        <taxon>Spiromyces</taxon>
    </lineage>
</organism>
<name>A0ACC1HDC1_9FUNG</name>
<keyword evidence="2" id="KW-1185">Reference proteome</keyword>
<accession>A0ACC1HDC1</accession>
<evidence type="ECO:0000313" key="1">
    <source>
        <dbReference type="EMBL" id="KAJ1670520.1"/>
    </source>
</evidence>
<dbReference type="Proteomes" id="UP001145114">
    <property type="component" value="Unassembled WGS sequence"/>
</dbReference>
<protein>
    <submittedName>
        <fullName evidence="1">Cytochrome b-c1 complex subunit 7</fullName>
    </submittedName>
</protein>
<proteinExistence type="predicted"/>
<evidence type="ECO:0000313" key="2">
    <source>
        <dbReference type="Proteomes" id="UP001145114"/>
    </source>
</evidence>
<dbReference type="EMBL" id="JAMZIH010009214">
    <property type="protein sequence ID" value="KAJ1670520.1"/>
    <property type="molecule type" value="Genomic_DNA"/>
</dbReference>
<sequence>MASLVRTLQNNSALRAILRPFANAWVNAAGYRRLGLLYDDIIIEDTPEAEEALRRLPVHVTDARA</sequence>